<dbReference type="Proteomes" id="UP000267606">
    <property type="component" value="Unassembled WGS sequence"/>
</dbReference>
<dbReference type="AlphaFoldDB" id="A0A183HTG4"/>
<gene>
    <name evidence="1" type="ORF">OFLC_LOCUS10774</name>
</gene>
<evidence type="ECO:0000313" key="1">
    <source>
        <dbReference type="EMBL" id="VDO71238.1"/>
    </source>
</evidence>
<evidence type="ECO:0000313" key="3">
    <source>
        <dbReference type="WBParaSite" id="OFLC_0001077601-mRNA-1"/>
    </source>
</evidence>
<accession>A0A183HTG4</accession>
<reference evidence="1 2" key="2">
    <citation type="submission" date="2018-11" db="EMBL/GenBank/DDBJ databases">
        <authorList>
            <consortium name="Pathogen Informatics"/>
        </authorList>
    </citation>
    <scope>NUCLEOTIDE SEQUENCE [LARGE SCALE GENOMIC DNA]</scope>
</reference>
<dbReference type="EMBL" id="UZAJ01014754">
    <property type="protein sequence ID" value="VDO71238.1"/>
    <property type="molecule type" value="Genomic_DNA"/>
</dbReference>
<protein>
    <submittedName>
        <fullName evidence="1 3">Uncharacterized protein</fullName>
    </submittedName>
</protein>
<dbReference type="WBParaSite" id="OFLC_0001077601-mRNA-1">
    <property type="protein sequence ID" value="OFLC_0001077601-mRNA-1"/>
    <property type="gene ID" value="OFLC_0001077601"/>
</dbReference>
<name>A0A183HTG4_9BILA</name>
<organism evidence="3">
    <name type="scientific">Onchocerca flexuosa</name>
    <dbReference type="NCBI Taxonomy" id="387005"/>
    <lineage>
        <taxon>Eukaryota</taxon>
        <taxon>Metazoa</taxon>
        <taxon>Ecdysozoa</taxon>
        <taxon>Nematoda</taxon>
        <taxon>Chromadorea</taxon>
        <taxon>Rhabditida</taxon>
        <taxon>Spirurina</taxon>
        <taxon>Spiruromorpha</taxon>
        <taxon>Filarioidea</taxon>
        <taxon>Onchocercidae</taxon>
        <taxon>Onchocerca</taxon>
    </lineage>
</organism>
<evidence type="ECO:0000313" key="2">
    <source>
        <dbReference type="Proteomes" id="UP000267606"/>
    </source>
</evidence>
<proteinExistence type="predicted"/>
<keyword evidence="2" id="KW-1185">Reference proteome</keyword>
<sequence>MPLLHYAPYLFDRVNIQQYGVPVIMGTYFLKLN</sequence>
<reference evidence="3" key="1">
    <citation type="submission" date="2016-06" db="UniProtKB">
        <authorList>
            <consortium name="WormBaseParasite"/>
        </authorList>
    </citation>
    <scope>IDENTIFICATION</scope>
</reference>